<feature type="compositionally biased region" description="Pro residues" evidence="1">
    <location>
        <begin position="319"/>
        <end position="343"/>
    </location>
</feature>
<feature type="compositionally biased region" description="Basic and acidic residues" evidence="1">
    <location>
        <begin position="167"/>
        <end position="191"/>
    </location>
</feature>
<keyword evidence="3" id="KW-1185">Reference proteome</keyword>
<feature type="region of interest" description="Disordered" evidence="1">
    <location>
        <begin position="42"/>
        <end position="445"/>
    </location>
</feature>
<accession>A0A1J7K3Z1</accession>
<organism evidence="2 3">
    <name type="scientific">Coniochaeta ligniaria NRRL 30616</name>
    <dbReference type="NCBI Taxonomy" id="1408157"/>
    <lineage>
        <taxon>Eukaryota</taxon>
        <taxon>Fungi</taxon>
        <taxon>Dikarya</taxon>
        <taxon>Ascomycota</taxon>
        <taxon>Pezizomycotina</taxon>
        <taxon>Sordariomycetes</taxon>
        <taxon>Sordariomycetidae</taxon>
        <taxon>Coniochaetales</taxon>
        <taxon>Coniochaetaceae</taxon>
        <taxon>Coniochaeta</taxon>
    </lineage>
</organism>
<proteinExistence type="predicted"/>
<evidence type="ECO:0000313" key="2">
    <source>
        <dbReference type="EMBL" id="OIW34906.1"/>
    </source>
</evidence>
<dbReference type="Proteomes" id="UP000182658">
    <property type="component" value="Unassembled WGS sequence"/>
</dbReference>
<dbReference type="InParanoid" id="A0A1J7K3Z1"/>
<evidence type="ECO:0000313" key="3">
    <source>
        <dbReference type="Proteomes" id="UP000182658"/>
    </source>
</evidence>
<feature type="compositionally biased region" description="Basic residues" evidence="1">
    <location>
        <begin position="376"/>
        <end position="386"/>
    </location>
</feature>
<dbReference type="AlphaFoldDB" id="A0A1J7K3Z1"/>
<feature type="region of interest" description="Disordered" evidence="1">
    <location>
        <begin position="473"/>
        <end position="499"/>
    </location>
</feature>
<name>A0A1J7K3Z1_9PEZI</name>
<feature type="compositionally biased region" description="Basic and acidic residues" evidence="1">
    <location>
        <begin position="220"/>
        <end position="235"/>
    </location>
</feature>
<feature type="region of interest" description="Disordered" evidence="1">
    <location>
        <begin position="1"/>
        <end position="29"/>
    </location>
</feature>
<protein>
    <submittedName>
        <fullName evidence="2">Uncharacterized protein</fullName>
    </submittedName>
</protein>
<gene>
    <name evidence="2" type="ORF">CONLIGDRAFT_675858</name>
</gene>
<evidence type="ECO:0000256" key="1">
    <source>
        <dbReference type="SAM" id="MobiDB-lite"/>
    </source>
</evidence>
<reference evidence="2 3" key="1">
    <citation type="submission" date="2016-10" db="EMBL/GenBank/DDBJ databases">
        <title>Draft genome sequence of Coniochaeta ligniaria NRRL30616, a lignocellulolytic fungus for bioabatement of inhibitors in plant biomass hydrolysates.</title>
        <authorList>
            <consortium name="DOE Joint Genome Institute"/>
            <person name="Jimenez D.J."/>
            <person name="Hector R.E."/>
            <person name="Riley R."/>
            <person name="Sun H."/>
            <person name="Grigoriev I.V."/>
            <person name="Van Elsas J.D."/>
            <person name="Nichols N.N."/>
        </authorList>
    </citation>
    <scope>NUCLEOTIDE SEQUENCE [LARGE SCALE GENOMIC DNA]</scope>
    <source>
        <strain evidence="2 3">NRRL 30616</strain>
    </source>
</reference>
<feature type="compositionally biased region" description="Basic residues" evidence="1">
    <location>
        <begin position="275"/>
        <end position="285"/>
    </location>
</feature>
<dbReference type="EMBL" id="KV875093">
    <property type="protein sequence ID" value="OIW34906.1"/>
    <property type="molecule type" value="Genomic_DNA"/>
</dbReference>
<feature type="compositionally biased region" description="Polar residues" evidence="1">
    <location>
        <begin position="129"/>
        <end position="142"/>
    </location>
</feature>
<sequence length="553" mass="60780">MSGNRESGAPEPAEPEPAEPEPQSTIGRRCIRFRLAISALLNEEDSPAVDPSPVSTLSGNTAGRDANEHPYSRDGPFPRPSRSGDPASRLEDPGLPSPLNVSVHVNGPVFVGGSSDHYPPAPYERPNDGPTNMLQSGPSATSLAPRDGNHMDQRVYFPGPSHSLSPARDHQRQHDQHRGYPEGIGRRDRSLSPETGRPVPSRQEPPRQLAPFAPGNGHPTDQRHYRERYWDEQHRLGHPYYGRSQDHDAEQRRHHTPTPYLGVPPRSPLSSPLSRRPRRPPHAPRPRYVVPAILRLAERVSPPSVNQSGGHLQRQPTPYDGPPPPRLRPPRAPRPPYAIPVPQPAAARVSLPPANGTGHQQQSGRSHPPPPPTPSKPHHKTPHHPHGASVPATNLPARTTRAHRPPPVPAPTKSSSTDEQKGKKRQSSANGQKKTRKSYPQDMCTCPRELPTTEQMRHYTVCKKCGRPRYTSGDVDLAGPDRSRNQPPAPVPAHGHGERVQSEDEREGWCACPHNNRTPLPEEQLCLTVCLNCGLRAHVVVNAYKVADPEGET</sequence>